<dbReference type="PRINTS" id="PR00508">
    <property type="entry name" value="S21N4MTFRASE"/>
</dbReference>
<proteinExistence type="inferred from homology"/>
<dbReference type="GO" id="GO:0009007">
    <property type="term" value="F:site-specific DNA-methyltransferase (adenine-specific) activity"/>
    <property type="evidence" value="ECO:0007669"/>
    <property type="project" value="UniProtKB-EC"/>
</dbReference>
<dbReference type="PROSITE" id="PS00092">
    <property type="entry name" value="N6_MTASE"/>
    <property type="match status" value="1"/>
</dbReference>
<sequence>MNRIMQEVIYYNEDCLTGMERIDAGSIDCILTDPPYLYLKNQKLDRPFDETLFFSKAKRILKDNGFIVIFGRGTSFYRWNTILADLGFQFKEEVIWDKGFSTSPLMPVSRVHESISICTKKNGIINKVKVPYLERKKHDIDGIITDIKRMKAILKNTKSLDAVLNFLENNKVNYERKHTDKFASSYHKNSFKSANVESCSMRAIRDGMNESTIIREYRERYTSIHPTQKPVRLLERLLTLVTKPGDLVLDPFAGSASTAIACMNLQRKFIGYEIDNEYYEASKERIKNHQSLSNKE</sequence>
<protein>
    <submittedName>
        <fullName evidence="5">DNA adenine methyltransferase YhdJ</fullName>
        <ecNumber evidence="5">2.1.1.72</ecNumber>
    </submittedName>
</protein>
<dbReference type="EMBL" id="SNRY01000104">
    <property type="protein sequence ID" value="KAA6347161.1"/>
    <property type="molecule type" value="Genomic_DNA"/>
</dbReference>
<feature type="domain" description="DNA methylase N-4/N-6" evidence="4">
    <location>
        <begin position="27"/>
        <end position="284"/>
    </location>
</feature>
<reference evidence="5" key="1">
    <citation type="submission" date="2019-03" db="EMBL/GenBank/DDBJ databases">
        <title>Single cell metagenomics reveals metabolic interactions within the superorganism composed of flagellate Streblomastix strix and complex community of Bacteroidetes bacteria on its surface.</title>
        <authorList>
            <person name="Treitli S.C."/>
            <person name="Kolisko M."/>
            <person name="Husnik F."/>
            <person name="Keeling P."/>
            <person name="Hampl V."/>
        </authorList>
    </citation>
    <scope>NUCLEOTIDE SEQUENCE</scope>
    <source>
        <strain evidence="5">STM</strain>
    </source>
</reference>
<comment type="caution">
    <text evidence="5">The sequence shown here is derived from an EMBL/GenBank/DDBJ whole genome shotgun (WGS) entry which is preliminary data.</text>
</comment>
<dbReference type="GO" id="GO:0003677">
    <property type="term" value="F:DNA binding"/>
    <property type="evidence" value="ECO:0007669"/>
    <property type="project" value="InterPro"/>
</dbReference>
<gene>
    <name evidence="5" type="ORF">EZS27_005330</name>
</gene>
<evidence type="ECO:0000259" key="4">
    <source>
        <dbReference type="Pfam" id="PF01555"/>
    </source>
</evidence>
<name>A0A5J4SNY0_9ZZZZ</name>
<keyword evidence="3 5" id="KW-0808">Transferase</keyword>
<dbReference type="InterPro" id="IPR001091">
    <property type="entry name" value="RM_Methyltransferase"/>
</dbReference>
<evidence type="ECO:0000313" key="5">
    <source>
        <dbReference type="EMBL" id="KAA6347161.1"/>
    </source>
</evidence>
<evidence type="ECO:0000256" key="2">
    <source>
        <dbReference type="ARBA" id="ARBA00022603"/>
    </source>
</evidence>
<dbReference type="PANTHER" id="PTHR13370">
    <property type="entry name" value="RNA METHYLASE-RELATED"/>
    <property type="match status" value="1"/>
</dbReference>
<dbReference type="PANTHER" id="PTHR13370:SF3">
    <property type="entry name" value="TRNA (GUANINE(10)-N2)-METHYLTRANSFERASE HOMOLOG"/>
    <property type="match status" value="1"/>
</dbReference>
<dbReference type="EC" id="2.1.1.72" evidence="5"/>
<dbReference type="Gene3D" id="3.40.50.150">
    <property type="entry name" value="Vaccinia Virus protein VP39"/>
    <property type="match status" value="1"/>
</dbReference>
<dbReference type="GO" id="GO:0008170">
    <property type="term" value="F:N-methyltransferase activity"/>
    <property type="evidence" value="ECO:0007669"/>
    <property type="project" value="InterPro"/>
</dbReference>
<dbReference type="SUPFAM" id="SSF53335">
    <property type="entry name" value="S-adenosyl-L-methionine-dependent methyltransferases"/>
    <property type="match status" value="1"/>
</dbReference>
<dbReference type="InterPro" id="IPR029063">
    <property type="entry name" value="SAM-dependent_MTases_sf"/>
</dbReference>
<keyword evidence="2 5" id="KW-0489">Methyltransferase</keyword>
<accession>A0A5J4SNY0</accession>
<evidence type="ECO:0000256" key="1">
    <source>
        <dbReference type="ARBA" id="ARBA00006594"/>
    </source>
</evidence>
<comment type="similarity">
    <text evidence="1">Belongs to the N(4)/N(6)-methyltransferase family.</text>
</comment>
<dbReference type="Pfam" id="PF01555">
    <property type="entry name" value="N6_N4_Mtase"/>
    <property type="match status" value="1"/>
</dbReference>
<dbReference type="InterPro" id="IPR002052">
    <property type="entry name" value="DNA_methylase_N6_adenine_CS"/>
</dbReference>
<dbReference type="GO" id="GO:0005737">
    <property type="term" value="C:cytoplasm"/>
    <property type="evidence" value="ECO:0007669"/>
    <property type="project" value="TreeGrafter"/>
</dbReference>
<dbReference type="GO" id="GO:0032259">
    <property type="term" value="P:methylation"/>
    <property type="evidence" value="ECO:0007669"/>
    <property type="project" value="UniProtKB-KW"/>
</dbReference>
<dbReference type="InterPro" id="IPR002941">
    <property type="entry name" value="DNA_methylase_N4/N6"/>
</dbReference>
<evidence type="ECO:0000256" key="3">
    <source>
        <dbReference type="ARBA" id="ARBA00022679"/>
    </source>
</evidence>
<dbReference type="AlphaFoldDB" id="A0A5J4SNY0"/>
<organism evidence="5">
    <name type="scientific">termite gut metagenome</name>
    <dbReference type="NCBI Taxonomy" id="433724"/>
    <lineage>
        <taxon>unclassified sequences</taxon>
        <taxon>metagenomes</taxon>
        <taxon>organismal metagenomes</taxon>
    </lineage>
</organism>